<dbReference type="AlphaFoldDB" id="A0A7J0BUV6"/>
<gene>
    <name evidence="3" type="ORF">DSM19430T_16350</name>
</gene>
<keyword evidence="1" id="KW-0378">Hydrolase</keyword>
<evidence type="ECO:0000259" key="2">
    <source>
        <dbReference type="SMART" id="SM00331"/>
    </source>
</evidence>
<dbReference type="GO" id="GO:0016791">
    <property type="term" value="F:phosphatase activity"/>
    <property type="evidence" value="ECO:0007669"/>
    <property type="project" value="TreeGrafter"/>
</dbReference>
<reference evidence="3 4" key="1">
    <citation type="submission" date="2020-05" db="EMBL/GenBank/DDBJ databases">
        <title>Draft genome sequence of Desulfovibrio psychrotolerans JS1T.</title>
        <authorList>
            <person name="Ueno A."/>
            <person name="Tamazawa S."/>
            <person name="Tamamura S."/>
            <person name="Murakami T."/>
            <person name="Kiyama T."/>
            <person name="Inomata H."/>
            <person name="Amano Y."/>
            <person name="Miyakawa K."/>
            <person name="Tamaki H."/>
            <person name="Naganuma T."/>
            <person name="Kaneko K."/>
        </authorList>
    </citation>
    <scope>NUCLEOTIDE SEQUENCE [LARGE SCALE GENOMIC DNA]</scope>
    <source>
        <strain evidence="3 4">JS1</strain>
    </source>
</reference>
<protein>
    <recommendedName>
        <fullName evidence="2">PPM-type phosphatase domain-containing protein</fullName>
    </recommendedName>
</protein>
<keyword evidence="4" id="KW-1185">Reference proteome</keyword>
<accession>A0A7J0BUV6</accession>
<dbReference type="SMART" id="SM00331">
    <property type="entry name" value="PP2C_SIG"/>
    <property type="match status" value="1"/>
</dbReference>
<dbReference type="Gene3D" id="3.60.40.10">
    <property type="entry name" value="PPM-type phosphatase domain"/>
    <property type="match status" value="1"/>
</dbReference>
<comment type="caution">
    <text evidence="3">The sequence shown here is derived from an EMBL/GenBank/DDBJ whole genome shotgun (WGS) entry which is preliminary data.</text>
</comment>
<evidence type="ECO:0000256" key="1">
    <source>
        <dbReference type="ARBA" id="ARBA00022801"/>
    </source>
</evidence>
<dbReference type="InterPro" id="IPR001932">
    <property type="entry name" value="PPM-type_phosphatase-like_dom"/>
</dbReference>
<name>A0A7J0BUV6_9BACT</name>
<proteinExistence type="predicted"/>
<dbReference type="EMBL" id="BLVP01000008">
    <property type="protein sequence ID" value="GFM36951.1"/>
    <property type="molecule type" value="Genomic_DNA"/>
</dbReference>
<feature type="domain" description="PPM-type phosphatase" evidence="2">
    <location>
        <begin position="67"/>
        <end position="264"/>
    </location>
</feature>
<evidence type="ECO:0000313" key="3">
    <source>
        <dbReference type="EMBL" id="GFM36951.1"/>
    </source>
</evidence>
<sequence length="266" mass="28809">MPPSLHAQRYAEGLVRLHRLERQRADDLDSGARMQERFLTSAHAVEAMLGPHGYEAAILHHTPHPVRSDFLCSRTEEDGAVSLLLADTAGHGLSAALLSIRIAALMQTVPSVGSPGDFLELVHDDISGLTSSGRFVTAACAGLRQGSATFANAGLPLPVHIRDGAVHEINTSGIPLGLPLGAGHYREATVDMEPGDRLVLYTDGVTEAENPAGDKLPHALWMDWMQRFAAGDVQHMLHHVMDALRRFMGSTPARTDLSIIILERRF</sequence>
<dbReference type="Pfam" id="PF07228">
    <property type="entry name" value="SpoIIE"/>
    <property type="match status" value="1"/>
</dbReference>
<dbReference type="Proteomes" id="UP000503820">
    <property type="component" value="Unassembled WGS sequence"/>
</dbReference>
<evidence type="ECO:0000313" key="4">
    <source>
        <dbReference type="Proteomes" id="UP000503820"/>
    </source>
</evidence>
<dbReference type="InterPro" id="IPR036457">
    <property type="entry name" value="PPM-type-like_dom_sf"/>
</dbReference>
<dbReference type="PANTHER" id="PTHR43156:SF2">
    <property type="entry name" value="STAGE II SPORULATION PROTEIN E"/>
    <property type="match status" value="1"/>
</dbReference>
<dbReference type="SUPFAM" id="SSF81606">
    <property type="entry name" value="PP2C-like"/>
    <property type="match status" value="1"/>
</dbReference>
<organism evidence="3 4">
    <name type="scientific">Desulfovibrio psychrotolerans</name>
    <dbReference type="NCBI Taxonomy" id="415242"/>
    <lineage>
        <taxon>Bacteria</taxon>
        <taxon>Pseudomonadati</taxon>
        <taxon>Thermodesulfobacteriota</taxon>
        <taxon>Desulfovibrionia</taxon>
        <taxon>Desulfovibrionales</taxon>
        <taxon>Desulfovibrionaceae</taxon>
        <taxon>Desulfovibrio</taxon>
    </lineage>
</organism>
<dbReference type="PANTHER" id="PTHR43156">
    <property type="entry name" value="STAGE II SPORULATION PROTEIN E-RELATED"/>
    <property type="match status" value="1"/>
</dbReference>
<dbReference type="InterPro" id="IPR052016">
    <property type="entry name" value="Bact_Sigma-Reg"/>
</dbReference>